<dbReference type="Gene3D" id="3.30.420.150">
    <property type="entry name" value="Exopolyphosphatase. Domain 2"/>
    <property type="match status" value="1"/>
</dbReference>
<evidence type="ECO:0000313" key="3">
    <source>
        <dbReference type="Proteomes" id="UP000600171"/>
    </source>
</evidence>
<dbReference type="PANTHER" id="PTHR30005">
    <property type="entry name" value="EXOPOLYPHOSPHATASE"/>
    <property type="match status" value="1"/>
</dbReference>
<evidence type="ECO:0000313" key="2">
    <source>
        <dbReference type="EMBL" id="GGH62711.1"/>
    </source>
</evidence>
<proteinExistence type="predicted"/>
<dbReference type="PANTHER" id="PTHR30005:SF13">
    <property type="entry name" value="EXOPOLYPHOSPHATASE 2"/>
    <property type="match status" value="1"/>
</dbReference>
<reference evidence="2 3" key="1">
    <citation type="journal article" date="2014" name="Int. J. Syst. Evol. Microbiol.">
        <title>Complete genome sequence of Corynebacterium casei LMG S-19264T (=DSM 44701T), isolated from a smear-ripened cheese.</title>
        <authorList>
            <consortium name="US DOE Joint Genome Institute (JGI-PGF)"/>
            <person name="Walter F."/>
            <person name="Albersmeier A."/>
            <person name="Kalinowski J."/>
            <person name="Ruckert C."/>
        </authorList>
    </citation>
    <scope>NUCLEOTIDE SEQUENCE [LARGE SCALE GENOMIC DNA]</scope>
    <source>
        <strain evidence="2 3">CCM 8669</strain>
    </source>
</reference>
<protein>
    <submittedName>
        <fullName evidence="2">Exopolyphosphatase</fullName>
    </submittedName>
</protein>
<dbReference type="InterPro" id="IPR003695">
    <property type="entry name" value="Ppx_GppA_N"/>
</dbReference>
<accession>A0A917IS01</accession>
<dbReference type="GO" id="GO:0016462">
    <property type="term" value="F:pyrophosphatase activity"/>
    <property type="evidence" value="ECO:0007669"/>
    <property type="project" value="TreeGrafter"/>
</dbReference>
<dbReference type="Proteomes" id="UP000600171">
    <property type="component" value="Unassembled WGS sequence"/>
</dbReference>
<dbReference type="Pfam" id="PF02541">
    <property type="entry name" value="Ppx-GppA"/>
    <property type="match status" value="1"/>
</dbReference>
<keyword evidence="3" id="KW-1185">Reference proteome</keyword>
<feature type="domain" description="Ppx/GppA phosphatase N-terminal" evidence="1">
    <location>
        <begin position="23"/>
        <end position="304"/>
    </location>
</feature>
<dbReference type="CDD" id="cd24119">
    <property type="entry name" value="ASKHA_NBD_MtPPX2-like"/>
    <property type="match status" value="1"/>
</dbReference>
<dbReference type="EMBL" id="BMDC01000002">
    <property type="protein sequence ID" value="GGH62711.1"/>
    <property type="molecule type" value="Genomic_DNA"/>
</dbReference>
<dbReference type="AlphaFoldDB" id="A0A917IS01"/>
<dbReference type="InterPro" id="IPR043129">
    <property type="entry name" value="ATPase_NBD"/>
</dbReference>
<name>A0A917IS01_9MICC</name>
<comment type="caution">
    <text evidence="2">The sequence shown here is derived from an EMBL/GenBank/DDBJ whole genome shotgun (WGS) entry which is preliminary data.</text>
</comment>
<evidence type="ECO:0000259" key="1">
    <source>
        <dbReference type="Pfam" id="PF02541"/>
    </source>
</evidence>
<dbReference type="SUPFAM" id="SSF53067">
    <property type="entry name" value="Actin-like ATPase domain"/>
    <property type="match status" value="2"/>
</dbReference>
<gene>
    <name evidence="2" type="ORF">GCM10007359_13240</name>
</gene>
<organism evidence="2 3">
    <name type="scientific">Rothia aerolata</name>
    <dbReference type="NCBI Taxonomy" id="1812262"/>
    <lineage>
        <taxon>Bacteria</taxon>
        <taxon>Bacillati</taxon>
        <taxon>Actinomycetota</taxon>
        <taxon>Actinomycetes</taxon>
        <taxon>Micrococcales</taxon>
        <taxon>Micrococcaceae</taxon>
        <taxon>Rothia</taxon>
    </lineage>
</organism>
<sequence>MRVGAIDCGTNSIRLLIAEVQESNGKPALKDLERQMRIVRLGEGVDATGHFAEAALERTFAAAREYAELLASYGVDRLRFGATSATRDAENRDVFITGIEEILGVKPEVISGEEEAALSFAGAVSAVGNGPENTLVVDLGGGSTEFVLGNEDGVAAAVSMNIGCVRLTERYGVSAPVTEEQEASILHDVDRALNEAAQTVDFSRASRLVGVAGTVTTVTAQALGLETYDAERINGTELSVQRVAQAARELAGMNRAERANLGFMHEGRIDVIGTGALIWSSIVRRVSEASGAAVASAVASEFDILDGLALSIAR</sequence>
<dbReference type="RefSeq" id="WP_188359583.1">
    <property type="nucleotide sequence ID" value="NZ_BMDC01000002.1"/>
</dbReference>
<dbReference type="InterPro" id="IPR050273">
    <property type="entry name" value="GppA/Ppx_hydrolase"/>
</dbReference>
<dbReference type="Gene3D" id="3.30.420.40">
    <property type="match status" value="1"/>
</dbReference>